<dbReference type="RefSeq" id="WP_014370251.1">
    <property type="nucleotide sequence ID" value="NC_016935.1"/>
</dbReference>
<accession>H6NJT5</accession>
<evidence type="ECO:0000313" key="2">
    <source>
        <dbReference type="EMBL" id="AFC30239.1"/>
    </source>
</evidence>
<dbReference type="HOGENOM" id="CLU_040789_0_0_9"/>
<dbReference type="InterPro" id="IPR025643">
    <property type="entry name" value="R2K_3"/>
</dbReference>
<dbReference type="EMBL" id="CP003235">
    <property type="protein sequence ID" value="AFC30239.1"/>
    <property type="molecule type" value="Genomic_DNA"/>
</dbReference>
<sequence>MRVLFCADPLDPRMVDSEYAQEYEAAKRQGFEVGLISLEELLLGHGTAAVRRVESQQVEQKALYRGWMMKPEKYRLLYDELHRKNIRLLTSPEAYVQGHYFPYSYDLVSDLTPRSLWVEAKELEEGMDRIHKRLQAFAEQGIRSLLIKDFVKSRKHEWEDACYIPDLTDRNQVERVVGNFVSRQGEELNGGVVFREFAPLEHAAVHPKSGMPLSNEYRLFFLHHRLLTAAAYWDELEYSGQELPDLKRFTEAAGRIASPFFTMDIAKTTAGDWLVIEIGDGGVSGLPAHCVADDFYRKLKARL</sequence>
<organism evidence="2 3">
    <name type="scientific">Paenibacillus mucilaginosus 3016</name>
    <dbReference type="NCBI Taxonomy" id="1116391"/>
    <lineage>
        <taxon>Bacteria</taxon>
        <taxon>Bacillati</taxon>
        <taxon>Bacillota</taxon>
        <taxon>Bacilli</taxon>
        <taxon>Bacillales</taxon>
        <taxon>Paenibacillaceae</taxon>
        <taxon>Paenibacillus</taxon>
    </lineage>
</organism>
<evidence type="ECO:0000313" key="3">
    <source>
        <dbReference type="Proteomes" id="UP000007523"/>
    </source>
</evidence>
<dbReference type="Proteomes" id="UP000007523">
    <property type="component" value="Chromosome"/>
</dbReference>
<dbReference type="STRING" id="1116391.PM3016_3396"/>
<protein>
    <recommendedName>
        <fullName evidence="1">ATP-grasp domain-containing protein</fullName>
    </recommendedName>
</protein>
<dbReference type="Pfam" id="PF14243">
    <property type="entry name" value="R2K_3"/>
    <property type="match status" value="1"/>
</dbReference>
<reference evidence="2 3" key="1">
    <citation type="journal article" date="2012" name="J. Bacteriol.">
        <title>Complete Genome Sequence of Paenibacillus mucilaginosus 3016, a Bacterium Functional as Microbial Fertilizer.</title>
        <authorList>
            <person name="Ma M."/>
            <person name="Wang Z."/>
            <person name="Li L."/>
            <person name="Jiang X."/>
            <person name="Guan D."/>
            <person name="Cao F."/>
            <person name="Chen H."/>
            <person name="Wang X."/>
            <person name="Shen D."/>
            <person name="Du B."/>
            <person name="Li J."/>
        </authorList>
    </citation>
    <scope>NUCLEOTIDE SEQUENCE [LARGE SCALE GENOMIC DNA]</scope>
    <source>
        <strain evidence="2 3">3016</strain>
    </source>
</reference>
<evidence type="ECO:0000259" key="1">
    <source>
        <dbReference type="Pfam" id="PF14243"/>
    </source>
</evidence>
<name>H6NJT5_9BACL</name>
<keyword evidence="3" id="KW-1185">Reference proteome</keyword>
<dbReference type="AlphaFoldDB" id="H6NJT5"/>
<dbReference type="KEGG" id="pmq:PM3016_3396"/>
<proteinExistence type="predicted"/>
<feature type="domain" description="ATP-grasp" evidence="1">
    <location>
        <begin position="140"/>
        <end position="299"/>
    </location>
</feature>
<gene>
    <name evidence="2" type="ORF">PM3016_3396</name>
</gene>